<accession>A0A7X0H5H3</accession>
<keyword evidence="2" id="KW-1185">Reference proteome</keyword>
<dbReference type="Proteomes" id="UP000541810">
    <property type="component" value="Unassembled WGS sequence"/>
</dbReference>
<dbReference type="PROSITE" id="PS00409">
    <property type="entry name" value="PROKAR_NTER_METHYL"/>
    <property type="match status" value="1"/>
</dbReference>
<dbReference type="EMBL" id="JACHGY010000001">
    <property type="protein sequence ID" value="MBB6429508.1"/>
    <property type="molecule type" value="Genomic_DNA"/>
</dbReference>
<comment type="caution">
    <text evidence="1">The sequence shown here is derived from an EMBL/GenBank/DDBJ whole genome shotgun (WGS) entry which is preliminary data.</text>
</comment>
<evidence type="ECO:0000313" key="1">
    <source>
        <dbReference type="EMBL" id="MBB6429508.1"/>
    </source>
</evidence>
<gene>
    <name evidence="1" type="ORF">HNQ40_001314</name>
</gene>
<dbReference type="InterPro" id="IPR012902">
    <property type="entry name" value="N_methyl_site"/>
</dbReference>
<protein>
    <submittedName>
        <fullName evidence="1">Prepilin-type N-terminal cleavage/methylation domain-containing protein</fullName>
    </submittedName>
</protein>
<name>A0A7X0H5H3_9BACT</name>
<reference evidence="1 2" key="1">
    <citation type="submission" date="2020-08" db="EMBL/GenBank/DDBJ databases">
        <title>Genomic Encyclopedia of Type Strains, Phase IV (KMG-IV): sequencing the most valuable type-strain genomes for metagenomic binning, comparative biology and taxonomic classification.</title>
        <authorList>
            <person name="Goeker M."/>
        </authorList>
    </citation>
    <scope>NUCLEOTIDE SEQUENCE [LARGE SCALE GENOMIC DNA]</scope>
    <source>
        <strain evidence="1 2">DSM 103725</strain>
    </source>
</reference>
<dbReference type="NCBIfam" id="TIGR02532">
    <property type="entry name" value="IV_pilin_GFxxxE"/>
    <property type="match status" value="1"/>
</dbReference>
<dbReference type="Pfam" id="PF07963">
    <property type="entry name" value="N_methyl"/>
    <property type="match status" value="1"/>
</dbReference>
<evidence type="ECO:0000313" key="2">
    <source>
        <dbReference type="Proteomes" id="UP000541810"/>
    </source>
</evidence>
<proteinExistence type="predicted"/>
<dbReference type="AlphaFoldDB" id="A0A7X0H5H3"/>
<sequence length="171" mass="19126">MNKREHGITLIEMLAVLALTGMLLAALFQALGGVVRSERRLADDAPIEEATPWRDIVQGQIKADLDQALWAVYDDQELSIEGWSGRDVELGTTDHNAVRVTYRIDADTQLLFREQQRLGQVQLAPTQRELVAACVADFEMDRQGWVVLRFADPGVRPLRFNLADRQRGGAG</sequence>
<dbReference type="RefSeq" id="WP_184677083.1">
    <property type="nucleotide sequence ID" value="NZ_JACHGY010000001.1"/>
</dbReference>
<organism evidence="1 2">
    <name type="scientific">Algisphaera agarilytica</name>
    <dbReference type="NCBI Taxonomy" id="1385975"/>
    <lineage>
        <taxon>Bacteria</taxon>
        <taxon>Pseudomonadati</taxon>
        <taxon>Planctomycetota</taxon>
        <taxon>Phycisphaerae</taxon>
        <taxon>Phycisphaerales</taxon>
        <taxon>Phycisphaeraceae</taxon>
        <taxon>Algisphaera</taxon>
    </lineage>
</organism>